<feature type="region of interest" description="Disordered" evidence="1">
    <location>
        <begin position="706"/>
        <end position="735"/>
    </location>
</feature>
<protein>
    <submittedName>
        <fullName evidence="2">Transcription initiation factor tfiid subunit</fullName>
    </submittedName>
</protein>
<dbReference type="Proteomes" id="UP001146793">
    <property type="component" value="Unassembled WGS sequence"/>
</dbReference>
<feature type="region of interest" description="Disordered" evidence="1">
    <location>
        <begin position="475"/>
        <end position="501"/>
    </location>
</feature>
<dbReference type="EMBL" id="JANTQA010000015">
    <property type="protein sequence ID" value="KAJ3448993.1"/>
    <property type="molecule type" value="Genomic_DNA"/>
</dbReference>
<feature type="compositionally biased region" description="Basic and acidic residues" evidence="1">
    <location>
        <begin position="1401"/>
        <end position="1415"/>
    </location>
</feature>
<feature type="compositionally biased region" description="Low complexity" evidence="1">
    <location>
        <begin position="715"/>
        <end position="724"/>
    </location>
</feature>
<feature type="compositionally biased region" description="Acidic residues" evidence="1">
    <location>
        <begin position="1334"/>
        <end position="1348"/>
    </location>
</feature>
<name>A0AAV8A5G8_9EUKA</name>
<accession>A0AAV8A5G8</accession>
<gene>
    <name evidence="2" type="ORF">M0812_01481</name>
</gene>
<sequence length="1853" mass="220726">MSLNLLTHLECKILHLWVSTVLEKEPTEKQTFDQFIIDSCQAINKIQPNTINLNLSNQKQLFEQMIDFGTRYGIEEFELFNSTTMDYKSLEKLMNSIAYIAEGFGFVPRISFIRLNKFNQTNQSFDNGEMKSALGMINKNNFQTITPRKLKGKGFVSNISKEIFKQIITFYGRGYVKFYIKYLGTGNTIVPAILELNLNEFILHLDKGLSYKYEYSKYHKSKIRFSQNDPKLFQLVTIFSQDEKKGNQNKNEKEKGNTKEIEKEKEEKKTKQMSRYLETNSEKHRYLISKTFQMYKQFCPAFFNENNIEKSFYKDKTILHKGKGRLLALLHRSYHIGLSKFKCILFDTEANKKFPIVVEFNKESLIIRLNNKTENDLLYQFKWDDYNFETFVQDQNEKNHNKELNLRIKEKDNLKKETILKLLCQNNLKYDCIDYSIDFYTGKKLDDVYDLNKKENHIKEKKAILESPLYRDENERLKEKEKERERERGKGGDKNKENKENNEKKELEVIKKKKKLIKSNQTIYFGDFNELGESTIFNNQLTTPFSYFTSNLSPLIIQPPEKTDKKKILNSKVYKIVKSGYHSFNTILINDHNFNYFLRHSEEKGELEWEGERERREYAKKNDYQMENISVKKSNSIIPTNNATLFSATSTHETLTHDQFSSNESLNMYLENNNSESIFLDYNKNKKSHIINKDDKKVTQRLQRNHYSHSQPFIPSTAKSTKPSQSPPPPQLQRRRRHQNIIIEFSKTGLLISTTIKTKKTIPQEKQILYSNVYSKRQKFFLHPTNLKRFIFFDNEKKMKMIFDCKTNFERDLIINCYYYFRKIYYKPNDLKILGNKLTVISPDNIIINKEQINKCESLFKYKKINENDSNNGKKKARHPIYIYNAIEEFVGIGTIDLYQGYFKIKYNNVVRKRYYSSYSQILNFNKQNQLYYRFQIDEYEYINIISKKQFHNDFQKKKSKYLNYQSNNKETFYKVKIILNDNGILNGFIFLFEEYFVVQTNSHSLRCDYLPTTKPQRTVDAILDLLWIDLGNGFGNLKLIFQNATVAEQFRLSFLKYHSNWVGLSNRNLLKTFKILTILRKNNNLIHYNNNSLLHYNNKNSSSGNKHQHNTLKVFCKFLLSKQRIILLFIHPINYNLMKIKYFSTNKLKINNYNRIKNQIQINYPNNGNNIIEFKSKKDKHKFFNFYKLISNKKIINYSFDNNLLKKKYGSELNNYSIYFVNQSKIKTLNLVGILRLYSDGIALIGEKIQKDGIHSAIRDVNLKVCMVNENILELFFVNLNKAFSFGFNNSREREQFVWKFYEIKSKYLNPTKISYLTEFPIILIKYVEDNTDDSDENGSESDNENEEYNKTKKSMIKKKIPSILKITKSNLQIISLENSKISYSKLRVTLNNDNSNNHTDSDNGNKNENDQGNKNKNQNKNKNIGIIYQEKKLLFKIKFIDEFISKECIKMLSYLIELEQYKNHIKYQNKKSKQSQQKNKNHLIINNKFNKGVNKNNEDKTNYKLPIKENKNNFEVTFYQPKNDQNYVSWIKINKQTEELILFNYPQKNQNYIISNFYLMTFARNKKNPLILCLRFNQEILFTIFKTTERTEQFLNMIKNVQGQIYQRFTAIVENRQIAIANYKKFGKLLIEKDDNNHQKNLNLNNNAIPNKDEEPITFLAEFSKNAGKDKMHSKIYIDKKFLKLRIKFTRLIPDLIINNFENINIKVNTEFKKIILIQQIKKNRVFYLSFETEKDAQEFVILMKKIKKKYQLLQFKKNSHTIKIWDSKEITGKGLLYLNQNIIQIKLMQGATKKFQWNQFTAFEEILSKDNYIKFKFEQNREIEIEFESIQSFEQFKDKFNKFKNKYLQD</sequence>
<proteinExistence type="predicted"/>
<evidence type="ECO:0000256" key="1">
    <source>
        <dbReference type="SAM" id="MobiDB-lite"/>
    </source>
</evidence>
<feature type="compositionally biased region" description="Basic and acidic residues" evidence="1">
    <location>
        <begin position="244"/>
        <end position="270"/>
    </location>
</feature>
<evidence type="ECO:0000313" key="2">
    <source>
        <dbReference type="EMBL" id="KAJ3448993.1"/>
    </source>
</evidence>
<organism evidence="2 3">
    <name type="scientific">Anaeramoeba flamelloides</name>
    <dbReference type="NCBI Taxonomy" id="1746091"/>
    <lineage>
        <taxon>Eukaryota</taxon>
        <taxon>Metamonada</taxon>
        <taxon>Anaeramoebidae</taxon>
        <taxon>Anaeramoeba</taxon>
    </lineage>
</organism>
<reference evidence="2" key="1">
    <citation type="submission" date="2022-08" db="EMBL/GenBank/DDBJ databases">
        <title>Novel sulphate-reducing endosymbionts in the free-living metamonad Anaeramoeba.</title>
        <authorList>
            <person name="Jerlstrom-Hultqvist J."/>
            <person name="Cepicka I."/>
            <person name="Gallot-Lavallee L."/>
            <person name="Salas-Leiva D."/>
            <person name="Curtis B.A."/>
            <person name="Zahonova K."/>
            <person name="Pipaliya S."/>
            <person name="Dacks J."/>
            <person name="Roger A.J."/>
        </authorList>
    </citation>
    <scope>NUCLEOTIDE SEQUENCE</scope>
    <source>
        <strain evidence="2">Busselton2</strain>
    </source>
</reference>
<feature type="region of interest" description="Disordered" evidence="1">
    <location>
        <begin position="1394"/>
        <end position="1423"/>
    </location>
</feature>
<evidence type="ECO:0000313" key="3">
    <source>
        <dbReference type="Proteomes" id="UP001146793"/>
    </source>
</evidence>
<feature type="region of interest" description="Disordered" evidence="1">
    <location>
        <begin position="244"/>
        <end position="275"/>
    </location>
</feature>
<comment type="caution">
    <text evidence="2">The sequence shown here is derived from an EMBL/GenBank/DDBJ whole genome shotgun (WGS) entry which is preliminary data.</text>
</comment>
<feature type="region of interest" description="Disordered" evidence="1">
    <location>
        <begin position="1334"/>
        <end position="1354"/>
    </location>
</feature>